<accession>A0ABM7QWP3</accession>
<dbReference type="Gene3D" id="3.30.420.10">
    <property type="entry name" value="Ribonuclease H-like superfamily/Ribonuclease H"/>
    <property type="match status" value="1"/>
</dbReference>
<gene>
    <name evidence="1" type="ORF">LTWDN19_20720</name>
</gene>
<keyword evidence="2" id="KW-1185">Reference proteome</keyword>
<evidence type="ECO:0008006" key="3">
    <source>
        <dbReference type="Google" id="ProtNLM"/>
    </source>
</evidence>
<dbReference type="InterPro" id="IPR036397">
    <property type="entry name" value="RNaseH_sf"/>
</dbReference>
<dbReference type="SUPFAM" id="SSF53098">
    <property type="entry name" value="Ribonuclease H-like"/>
    <property type="match status" value="1"/>
</dbReference>
<sequence length="73" mass="8048">MDTVVDPHGQSKTGLLTLLDCKSHFLWVYLLKNPTAATVNEALTNFLETFKSSVNSFTVDHGTEFSGLVSFEP</sequence>
<reference evidence="1 2" key="1">
    <citation type="submission" date="2021-05" db="EMBL/GenBank/DDBJ databases">
        <title>Complete Genome Sequence of Latilactobacillus sp. Strain WDN19, a High D-Aspartate-producing Lactic Acid Bacterium Isolated from a Japanese Pickle.</title>
        <authorList>
            <person name="Kajitani K."/>
            <person name="Takahashi S."/>
        </authorList>
    </citation>
    <scope>NUCLEOTIDE SEQUENCE [LARGE SCALE GENOMIC DNA]</scope>
    <source>
        <strain evidence="1 2">WDN19</strain>
        <plasmid evidence="1 2">WDN19_con2</plasmid>
    </source>
</reference>
<dbReference type="InterPro" id="IPR012337">
    <property type="entry name" value="RNaseH-like_sf"/>
</dbReference>
<name>A0ABM7QWP3_LATCU</name>
<keyword evidence="1" id="KW-0614">Plasmid</keyword>
<organism evidence="1 2">
    <name type="scientific">Latilactobacillus curvatus</name>
    <name type="common">Lactobacillus curvatus</name>
    <dbReference type="NCBI Taxonomy" id="28038"/>
    <lineage>
        <taxon>Bacteria</taxon>
        <taxon>Bacillati</taxon>
        <taxon>Bacillota</taxon>
        <taxon>Bacilli</taxon>
        <taxon>Lactobacillales</taxon>
        <taxon>Lactobacillaceae</taxon>
        <taxon>Latilactobacillus</taxon>
    </lineage>
</organism>
<evidence type="ECO:0000313" key="1">
    <source>
        <dbReference type="EMBL" id="BCX31505.1"/>
    </source>
</evidence>
<evidence type="ECO:0000313" key="2">
    <source>
        <dbReference type="Proteomes" id="UP000825100"/>
    </source>
</evidence>
<proteinExistence type="predicted"/>
<dbReference type="EMBL" id="AP024686">
    <property type="protein sequence ID" value="BCX31505.1"/>
    <property type="molecule type" value="Genomic_DNA"/>
</dbReference>
<protein>
    <recommendedName>
        <fullName evidence="3">Transposase</fullName>
    </recommendedName>
</protein>
<geneLocation type="plasmid" evidence="1 2">
    <name>WDN19_con2</name>
</geneLocation>
<dbReference type="Proteomes" id="UP000825100">
    <property type="component" value="Plasmid WDN19_con2"/>
</dbReference>